<comment type="caution">
    <text evidence="1">The sequence shown here is derived from an EMBL/GenBank/DDBJ whole genome shotgun (WGS) entry which is preliminary data.</text>
</comment>
<accession>A0ABV0EWJ2</accession>
<evidence type="ECO:0000313" key="1">
    <source>
        <dbReference type="EMBL" id="MEO1772988.1"/>
    </source>
</evidence>
<name>A0ABV0EWJ2_9ENTE</name>
<evidence type="ECO:0000313" key="2">
    <source>
        <dbReference type="Proteomes" id="UP000664357"/>
    </source>
</evidence>
<protein>
    <submittedName>
        <fullName evidence="1">Uncharacterized protein</fullName>
    </submittedName>
</protein>
<dbReference type="EMBL" id="JAFREL020000006">
    <property type="protein sequence ID" value="MEO1772988.1"/>
    <property type="molecule type" value="Genomic_DNA"/>
</dbReference>
<proteinExistence type="predicted"/>
<sequence length="77" mass="9177">MSYLSFEDYQKLDGRASEEKFNHFYMKAEALLENITNNFYIRNDITADVEFRSSRFKKALVAQITTLRKWTPIPLNH</sequence>
<reference evidence="1 2" key="1">
    <citation type="submission" date="2024-02" db="EMBL/GenBank/DDBJ databases">
        <title>The Genome Sequence of Enterococcus sp. DIV0159.</title>
        <authorList>
            <person name="Earl A."/>
            <person name="Manson A."/>
            <person name="Gilmore M."/>
            <person name="Sanders J."/>
            <person name="Shea T."/>
            <person name="Howe W."/>
            <person name="Livny J."/>
            <person name="Cuomo C."/>
            <person name="Neafsey D."/>
            <person name="Birren B."/>
        </authorList>
    </citation>
    <scope>NUCLEOTIDE SEQUENCE [LARGE SCALE GENOMIC DNA]</scope>
    <source>
        <strain evidence="1 2">665A</strain>
    </source>
</reference>
<dbReference type="Proteomes" id="UP000664357">
    <property type="component" value="Unassembled WGS sequence"/>
</dbReference>
<dbReference type="RefSeq" id="WP_347298974.1">
    <property type="nucleotide sequence ID" value="NZ_JAFREL020000006.1"/>
</dbReference>
<gene>
    <name evidence="1" type="ORF">JZO67_004971</name>
</gene>
<keyword evidence="2" id="KW-1185">Reference proteome</keyword>
<organism evidence="1 2">
    <name type="scientific">Candidatus Enterococcus ferrettii</name>
    <dbReference type="NCBI Taxonomy" id="2815324"/>
    <lineage>
        <taxon>Bacteria</taxon>
        <taxon>Bacillati</taxon>
        <taxon>Bacillota</taxon>
        <taxon>Bacilli</taxon>
        <taxon>Lactobacillales</taxon>
        <taxon>Enterococcaceae</taxon>
        <taxon>Enterococcus</taxon>
    </lineage>
</organism>